<feature type="domain" description="SecDF P1 head subdomain" evidence="12">
    <location>
        <begin position="144"/>
        <end position="239"/>
    </location>
</feature>
<name>W6S4A0_9CLOT</name>
<dbReference type="PANTHER" id="PTHR30081:SF1">
    <property type="entry name" value="PROTEIN TRANSLOCASE SUBUNIT SECD"/>
    <property type="match status" value="1"/>
</dbReference>
<feature type="domain" description="Protein translocase subunit SecDF P1" evidence="11">
    <location>
        <begin position="84"/>
        <end position="142"/>
    </location>
</feature>
<evidence type="ECO:0000256" key="8">
    <source>
        <dbReference type="ARBA" id="ARBA00023136"/>
    </source>
</evidence>
<keyword evidence="2 9" id="KW-0813">Transport</keyword>
<keyword evidence="8 9" id="KW-0472">Membrane</keyword>
<feature type="transmembrane region" description="Helical" evidence="9">
    <location>
        <begin position="356"/>
        <end position="378"/>
    </location>
</feature>
<dbReference type="HAMAP" id="MF_01463_B">
    <property type="entry name" value="SecD_B"/>
    <property type="match status" value="1"/>
</dbReference>
<evidence type="ECO:0000313" key="14">
    <source>
        <dbReference type="Proteomes" id="UP000019426"/>
    </source>
</evidence>
<dbReference type="GO" id="GO:0005886">
    <property type="term" value="C:plasma membrane"/>
    <property type="evidence" value="ECO:0007669"/>
    <property type="project" value="UniProtKB-SubCell"/>
</dbReference>
<evidence type="ECO:0000256" key="2">
    <source>
        <dbReference type="ARBA" id="ARBA00022448"/>
    </source>
</evidence>
<reference evidence="13 14" key="1">
    <citation type="submission" date="2013-11" db="EMBL/GenBank/DDBJ databases">
        <title>Complete genome sequence of Clostridum sp. M2/40.</title>
        <authorList>
            <person name="Wibberg D."/>
            <person name="Puehler A."/>
            <person name="Schlueter A."/>
        </authorList>
    </citation>
    <scope>NUCLEOTIDE SEQUENCE [LARGE SCALE GENOMIC DNA]</scope>
    <source>
        <strain evidence="14">M2/40</strain>
    </source>
</reference>
<dbReference type="InterPro" id="IPR048634">
    <property type="entry name" value="SecD_SecF_C"/>
</dbReference>
<dbReference type="eggNOG" id="COG0342">
    <property type="taxonomic scope" value="Bacteria"/>
</dbReference>
<keyword evidence="5 9" id="KW-0653">Protein transport</keyword>
<comment type="similarity">
    <text evidence="9">Belongs to the SecD/SecF family. SecD subfamily.</text>
</comment>
<evidence type="ECO:0000256" key="6">
    <source>
        <dbReference type="ARBA" id="ARBA00022989"/>
    </source>
</evidence>
<dbReference type="InterPro" id="IPR048631">
    <property type="entry name" value="SecD_1st"/>
</dbReference>
<dbReference type="InterPro" id="IPR005791">
    <property type="entry name" value="SecD"/>
</dbReference>
<dbReference type="Gene3D" id="3.30.1360.200">
    <property type="match status" value="1"/>
</dbReference>
<evidence type="ECO:0000259" key="12">
    <source>
        <dbReference type="Pfam" id="PF22599"/>
    </source>
</evidence>
<dbReference type="Pfam" id="PF02355">
    <property type="entry name" value="SecD_SecF_C"/>
    <property type="match status" value="1"/>
</dbReference>
<dbReference type="Gene3D" id="1.20.1640.10">
    <property type="entry name" value="Multidrug efflux transporter AcrB transmembrane domain"/>
    <property type="match status" value="1"/>
</dbReference>
<keyword evidence="3 9" id="KW-1003">Cell membrane</keyword>
<comment type="subunit">
    <text evidence="9">Forms a complex with SecF. Part of the essential Sec protein translocation apparatus which comprises SecA, SecYEG and auxiliary proteins SecDF. Other proteins may also be involved.</text>
</comment>
<evidence type="ECO:0000256" key="3">
    <source>
        <dbReference type="ARBA" id="ARBA00022475"/>
    </source>
</evidence>
<evidence type="ECO:0000256" key="4">
    <source>
        <dbReference type="ARBA" id="ARBA00022692"/>
    </source>
</evidence>
<dbReference type="GO" id="GO:0006605">
    <property type="term" value="P:protein targeting"/>
    <property type="evidence" value="ECO:0007669"/>
    <property type="project" value="UniProtKB-UniRule"/>
</dbReference>
<feature type="transmembrane region" description="Helical" evidence="9">
    <location>
        <begin position="311"/>
        <end position="335"/>
    </location>
</feature>
<feature type="transmembrane region" description="Helical" evidence="9">
    <location>
        <begin position="284"/>
        <end position="305"/>
    </location>
</feature>
<feature type="transmembrane region" description="Helical" evidence="9">
    <location>
        <begin position="20"/>
        <end position="45"/>
    </location>
</feature>
<comment type="subcellular location">
    <subcellularLocation>
        <location evidence="1 9">Cell membrane</location>
        <topology evidence="1 9">Multi-pass membrane protein</topology>
    </subcellularLocation>
</comment>
<feature type="transmembrane region" description="Helical" evidence="9">
    <location>
        <begin position="384"/>
        <end position="408"/>
    </location>
</feature>
<gene>
    <name evidence="9 13" type="primary">secD</name>
    <name evidence="13" type="ORF">CM240_2009</name>
</gene>
<keyword evidence="6 9" id="KW-1133">Transmembrane helix</keyword>
<dbReference type="SUPFAM" id="SSF82866">
    <property type="entry name" value="Multidrug efflux transporter AcrB transmembrane domain"/>
    <property type="match status" value="1"/>
</dbReference>
<evidence type="ECO:0000256" key="5">
    <source>
        <dbReference type="ARBA" id="ARBA00022927"/>
    </source>
</evidence>
<dbReference type="InterPro" id="IPR022813">
    <property type="entry name" value="SecD/SecF_arch_bac"/>
</dbReference>
<dbReference type="InterPro" id="IPR055344">
    <property type="entry name" value="SecD_SecF_C_bact"/>
</dbReference>
<dbReference type="KEGG" id="clt:CM240_2009"/>
<dbReference type="NCBIfam" id="TIGR01129">
    <property type="entry name" value="secD"/>
    <property type="match status" value="1"/>
</dbReference>
<feature type="transmembrane region" description="Helical" evidence="9">
    <location>
        <begin position="253"/>
        <end position="277"/>
    </location>
</feature>
<dbReference type="AlphaFoldDB" id="W6S4A0"/>
<proteinExistence type="inferred from homology"/>
<keyword evidence="4 9" id="KW-0812">Transmembrane</keyword>
<keyword evidence="14" id="KW-1185">Reference proteome</keyword>
<dbReference type="GO" id="GO:0043952">
    <property type="term" value="P:protein transport by the Sec complex"/>
    <property type="evidence" value="ECO:0007669"/>
    <property type="project" value="UniProtKB-UniRule"/>
</dbReference>
<dbReference type="PANTHER" id="PTHR30081">
    <property type="entry name" value="PROTEIN-EXPORT MEMBRANE PROTEIN SEC"/>
    <property type="match status" value="1"/>
</dbReference>
<dbReference type="GO" id="GO:0015450">
    <property type="term" value="F:protein-transporting ATPase activity"/>
    <property type="evidence" value="ECO:0007669"/>
    <property type="project" value="InterPro"/>
</dbReference>
<dbReference type="Proteomes" id="UP000019426">
    <property type="component" value="Chromosome M2/40_rep1"/>
</dbReference>
<evidence type="ECO:0000256" key="7">
    <source>
        <dbReference type="ARBA" id="ARBA00023010"/>
    </source>
</evidence>
<dbReference type="NCBIfam" id="TIGR00916">
    <property type="entry name" value="2A0604s01"/>
    <property type="match status" value="1"/>
</dbReference>
<evidence type="ECO:0000313" key="13">
    <source>
        <dbReference type="EMBL" id="CDM69167.2"/>
    </source>
</evidence>
<sequence>MTKKGKKTVKKEPNRKRRSLIKLLIIVIVTAILGYSASFGLTFGFGTQQYRIKPMDEILGKGLDLVGGVSILEEIEGESTNDQVNQTIEMLNLRLNKFGVSETSVTKEGDNRIRIEVPGKYDANEILESVAKTGKLTFNSPDGEELLTGSDVKKAEAGYDSSNQPIIQLTLTKEGTTKFAEATKTYLNQQISIKMDDDVLTSPTVQAEITDGKAQITGSSTLKEATQTADLINAGALPVTLKVVESKTVSGSLGVGILGKTVKAGAVALALVFIFMITAYRRPGVLASISLILFIVLLLGVFAISNVTLTLAGIAGVLLTIGMALDANVLIFERIKEELKSGKAIRVAVDNGFKKALSSILDSNVTTLISGFVLYFVGTGSVKGFAMTLILGILVSIFTAITVTQTLLKWSVTAGLIKKVSHFGLKGE</sequence>
<protein>
    <recommendedName>
        <fullName evidence="9">Protein translocase subunit SecD</fullName>
    </recommendedName>
</protein>
<evidence type="ECO:0000256" key="9">
    <source>
        <dbReference type="HAMAP-Rule" id="MF_01463"/>
    </source>
</evidence>
<dbReference type="STRING" id="1216932.CM240_2009"/>
<keyword evidence="7 9" id="KW-0811">Translocation</keyword>
<accession>W6S4A0</accession>
<evidence type="ECO:0000259" key="10">
    <source>
        <dbReference type="Pfam" id="PF02355"/>
    </source>
</evidence>
<dbReference type="FunFam" id="1.20.1640.10:FF:000004">
    <property type="entry name" value="Protein translocase subunit SecD"/>
    <property type="match status" value="1"/>
</dbReference>
<dbReference type="EMBL" id="HG917868">
    <property type="protein sequence ID" value="CDM69167.2"/>
    <property type="molecule type" value="Genomic_DNA"/>
</dbReference>
<evidence type="ECO:0000256" key="1">
    <source>
        <dbReference type="ARBA" id="ARBA00004651"/>
    </source>
</evidence>
<dbReference type="InterPro" id="IPR054384">
    <property type="entry name" value="SecDF_P1_head"/>
</dbReference>
<organism evidence="13 14">
    <name type="scientific">Clostridium bornimense</name>
    <dbReference type="NCBI Taxonomy" id="1216932"/>
    <lineage>
        <taxon>Bacteria</taxon>
        <taxon>Bacillati</taxon>
        <taxon>Bacillota</taxon>
        <taxon>Clostridia</taxon>
        <taxon>Eubacteriales</taxon>
        <taxon>Clostridiaceae</taxon>
        <taxon>Clostridium</taxon>
    </lineage>
</organism>
<dbReference type="Pfam" id="PF22599">
    <property type="entry name" value="SecDF_P1_head"/>
    <property type="match status" value="1"/>
</dbReference>
<dbReference type="Pfam" id="PF21760">
    <property type="entry name" value="SecD_1st"/>
    <property type="match status" value="1"/>
</dbReference>
<evidence type="ECO:0000259" key="11">
    <source>
        <dbReference type="Pfam" id="PF21760"/>
    </source>
</evidence>
<feature type="domain" description="Protein export membrane protein SecD/SecF C-terminal" evidence="10">
    <location>
        <begin position="241"/>
        <end position="411"/>
    </location>
</feature>
<comment type="function">
    <text evidence="9">Part of the Sec protein translocase complex. Interacts with the SecYEG preprotein conducting channel. SecDF uses the proton motive force (PMF) to complete protein translocation after the ATP-dependent function of SecA.</text>
</comment>
<dbReference type="GO" id="GO:0065002">
    <property type="term" value="P:intracellular protein transmembrane transport"/>
    <property type="evidence" value="ECO:0007669"/>
    <property type="project" value="UniProtKB-UniRule"/>
</dbReference>